<sequence>MAPSSAYSALANWDGSLSTPSSRHPSRSPPMSAPSELVPPPVFAANIHIGSLSPQREQSTSSMIMPAEASSAPSGANDEPLASNDNGSAGMKGEKRAVESQRDDSNDTNYTVRGVNAPFAFINFSLVCICFRQTPTGMTSIEQTITVRKRVAADVQ</sequence>
<dbReference type="GeneID" id="63830425"/>
<keyword evidence="3" id="KW-1185">Reference proteome</keyword>
<gene>
    <name evidence="2" type="ORF">LAESUDRAFT_764202</name>
</gene>
<feature type="region of interest" description="Disordered" evidence="1">
    <location>
        <begin position="1"/>
        <end position="109"/>
    </location>
</feature>
<dbReference type="AlphaFoldDB" id="A0A165BEI6"/>
<feature type="compositionally biased region" description="Basic and acidic residues" evidence="1">
    <location>
        <begin position="92"/>
        <end position="105"/>
    </location>
</feature>
<reference evidence="2 3" key="1">
    <citation type="journal article" date="2016" name="Mol. Biol. Evol.">
        <title>Comparative Genomics of Early-Diverging Mushroom-Forming Fungi Provides Insights into the Origins of Lignocellulose Decay Capabilities.</title>
        <authorList>
            <person name="Nagy L.G."/>
            <person name="Riley R."/>
            <person name="Tritt A."/>
            <person name="Adam C."/>
            <person name="Daum C."/>
            <person name="Floudas D."/>
            <person name="Sun H."/>
            <person name="Yadav J.S."/>
            <person name="Pangilinan J."/>
            <person name="Larsson K.H."/>
            <person name="Matsuura K."/>
            <person name="Barry K."/>
            <person name="Labutti K."/>
            <person name="Kuo R."/>
            <person name="Ohm R.A."/>
            <person name="Bhattacharya S.S."/>
            <person name="Shirouzu T."/>
            <person name="Yoshinaga Y."/>
            <person name="Martin F.M."/>
            <person name="Grigoriev I.V."/>
            <person name="Hibbett D.S."/>
        </authorList>
    </citation>
    <scope>NUCLEOTIDE SEQUENCE [LARGE SCALE GENOMIC DNA]</scope>
    <source>
        <strain evidence="2 3">93-53</strain>
    </source>
</reference>
<dbReference type="InParanoid" id="A0A165BEI6"/>
<evidence type="ECO:0000313" key="2">
    <source>
        <dbReference type="EMBL" id="KZT00883.1"/>
    </source>
</evidence>
<dbReference type="EMBL" id="KV427674">
    <property type="protein sequence ID" value="KZT00883.1"/>
    <property type="molecule type" value="Genomic_DNA"/>
</dbReference>
<feature type="compositionally biased region" description="Low complexity" evidence="1">
    <location>
        <begin position="16"/>
        <end position="26"/>
    </location>
</feature>
<evidence type="ECO:0000256" key="1">
    <source>
        <dbReference type="SAM" id="MobiDB-lite"/>
    </source>
</evidence>
<feature type="compositionally biased region" description="Polar residues" evidence="1">
    <location>
        <begin position="52"/>
        <end position="63"/>
    </location>
</feature>
<name>A0A165BEI6_9APHY</name>
<evidence type="ECO:0000313" key="3">
    <source>
        <dbReference type="Proteomes" id="UP000076871"/>
    </source>
</evidence>
<feature type="compositionally biased region" description="Pro residues" evidence="1">
    <location>
        <begin position="27"/>
        <end position="42"/>
    </location>
</feature>
<accession>A0A165BEI6</accession>
<organism evidence="2 3">
    <name type="scientific">Laetiporus sulphureus 93-53</name>
    <dbReference type="NCBI Taxonomy" id="1314785"/>
    <lineage>
        <taxon>Eukaryota</taxon>
        <taxon>Fungi</taxon>
        <taxon>Dikarya</taxon>
        <taxon>Basidiomycota</taxon>
        <taxon>Agaricomycotina</taxon>
        <taxon>Agaricomycetes</taxon>
        <taxon>Polyporales</taxon>
        <taxon>Laetiporus</taxon>
    </lineage>
</organism>
<dbReference type="Proteomes" id="UP000076871">
    <property type="component" value="Unassembled WGS sequence"/>
</dbReference>
<proteinExistence type="predicted"/>
<dbReference type="RefSeq" id="XP_040758623.1">
    <property type="nucleotide sequence ID" value="XM_040913397.1"/>
</dbReference>
<protein>
    <submittedName>
        <fullName evidence="2">Uncharacterized protein</fullName>
    </submittedName>
</protein>